<sequence length="595" mass="67480">MSRCFPFPPPGYEKKARTDEVDLLKKEKHREKKHKKEKKDKEKRESKEKKEKEGRDGKDKEKKDKKEKHKDKKKEKDKHKDKEKDKDKGRDGDKSKIGSADDKGFPGQGVDPNASKSHQNEIKQSDKKGILFEGKLAQQYTGHNGERARENNHLAEENKDSKFLLELDRRIKDNNGGAGNQFVQKLSNTNHRKGEGPVKLVGKGVGTLPDAKEKPQDMDIDTKKIDGKHIRAEVRPIGNATVQNHAGNFHPRVDGMPRPMEKIFDRSLEATIEGKEKVKEKKDERKEKVKEKTDEGKVKVKERKDDKKRDKKKDKEKKEKKGHGKDKDRDKEKKKEEKAKEQTELKNSNQNKLKESSKADPMGLNSFPQVSKNSQENAVSAENIRKRKDIESNGVSRANDNWPSKLPRPSPSHSFTENGRILEPCQVSIPNASDRSGVATSIKVDSKERKINGFVKAPPPFAVPSNKVQIATVPTVPVTEASAKPLHPVTKHISQIAEASAKQTNPDTKYLSQLAEASARPPHPDTKYLSQVYSVPKMEAWSDFDDQDWLFQSSSSQERKPVVQSSGVKETRQVWAEPLYIEATDVYALPYVIPY</sequence>
<name>A0AAN9HRZ9_CROPI</name>
<dbReference type="PANTHER" id="PTHR34660">
    <property type="entry name" value="MYB-LIKE PROTEIN X"/>
    <property type="match status" value="1"/>
</dbReference>
<feature type="compositionally biased region" description="Pro residues" evidence="1">
    <location>
        <begin position="1"/>
        <end position="11"/>
    </location>
</feature>
<feature type="compositionally biased region" description="Basic residues" evidence="1">
    <location>
        <begin position="26"/>
        <end position="38"/>
    </location>
</feature>
<dbReference type="EMBL" id="JAYWIO010000008">
    <property type="protein sequence ID" value="KAK7247079.1"/>
    <property type="molecule type" value="Genomic_DNA"/>
</dbReference>
<feature type="compositionally biased region" description="Basic residues" evidence="1">
    <location>
        <begin position="309"/>
        <end position="324"/>
    </location>
</feature>
<feature type="region of interest" description="Disordered" evidence="1">
    <location>
        <begin position="1"/>
        <end position="157"/>
    </location>
</feature>
<dbReference type="PANTHER" id="PTHR34660:SF3">
    <property type="entry name" value="RRM DOMAIN-CONTAINING PROTEIN"/>
    <property type="match status" value="1"/>
</dbReference>
<evidence type="ECO:0000313" key="2">
    <source>
        <dbReference type="EMBL" id="KAK7247079.1"/>
    </source>
</evidence>
<feature type="compositionally biased region" description="Basic and acidic residues" evidence="1">
    <location>
        <begin position="144"/>
        <end position="157"/>
    </location>
</feature>
<dbReference type="Proteomes" id="UP001372338">
    <property type="component" value="Unassembled WGS sequence"/>
</dbReference>
<dbReference type="AlphaFoldDB" id="A0AAN9HRZ9"/>
<proteinExistence type="predicted"/>
<reference evidence="2 3" key="1">
    <citation type="submission" date="2024-01" db="EMBL/GenBank/DDBJ databases">
        <title>The genomes of 5 underutilized Papilionoideae crops provide insights into root nodulation and disease resistanc.</title>
        <authorList>
            <person name="Yuan L."/>
        </authorList>
    </citation>
    <scope>NUCLEOTIDE SEQUENCE [LARGE SCALE GENOMIC DNA]</scope>
    <source>
        <strain evidence="2">ZHUSHIDOU_FW_LH</strain>
        <tissue evidence="2">Leaf</tissue>
    </source>
</reference>
<accession>A0AAN9HRZ9</accession>
<comment type="caution">
    <text evidence="2">The sequence shown here is derived from an EMBL/GenBank/DDBJ whole genome shotgun (WGS) entry which is preliminary data.</text>
</comment>
<feature type="compositionally biased region" description="Basic and acidic residues" evidence="1">
    <location>
        <begin position="78"/>
        <end position="104"/>
    </location>
</feature>
<feature type="compositionally biased region" description="Basic and acidic residues" evidence="1">
    <location>
        <begin position="325"/>
        <end position="344"/>
    </location>
</feature>
<gene>
    <name evidence="2" type="ORF">RIF29_41956</name>
</gene>
<protein>
    <recommendedName>
        <fullName evidence="4">Myb-like protein X</fullName>
    </recommendedName>
</protein>
<feature type="compositionally biased region" description="Polar residues" evidence="1">
    <location>
        <begin position="366"/>
        <end position="380"/>
    </location>
</feature>
<feature type="compositionally biased region" description="Polar residues" evidence="1">
    <location>
        <begin position="393"/>
        <end position="402"/>
    </location>
</feature>
<evidence type="ECO:0008006" key="4">
    <source>
        <dbReference type="Google" id="ProtNLM"/>
    </source>
</evidence>
<feature type="compositionally biased region" description="Basic and acidic residues" evidence="1">
    <location>
        <begin position="12"/>
        <end position="25"/>
    </location>
</feature>
<feature type="compositionally biased region" description="Basic and acidic residues" evidence="1">
    <location>
        <begin position="39"/>
        <end position="64"/>
    </location>
</feature>
<evidence type="ECO:0000313" key="3">
    <source>
        <dbReference type="Proteomes" id="UP001372338"/>
    </source>
</evidence>
<feature type="compositionally biased region" description="Basic and acidic residues" evidence="1">
    <location>
        <begin position="210"/>
        <end position="234"/>
    </location>
</feature>
<feature type="region of interest" description="Disordered" evidence="1">
    <location>
        <begin position="174"/>
        <end position="418"/>
    </location>
</feature>
<organism evidence="2 3">
    <name type="scientific">Crotalaria pallida</name>
    <name type="common">Smooth rattlebox</name>
    <name type="synonym">Crotalaria striata</name>
    <dbReference type="NCBI Taxonomy" id="3830"/>
    <lineage>
        <taxon>Eukaryota</taxon>
        <taxon>Viridiplantae</taxon>
        <taxon>Streptophyta</taxon>
        <taxon>Embryophyta</taxon>
        <taxon>Tracheophyta</taxon>
        <taxon>Spermatophyta</taxon>
        <taxon>Magnoliopsida</taxon>
        <taxon>eudicotyledons</taxon>
        <taxon>Gunneridae</taxon>
        <taxon>Pentapetalae</taxon>
        <taxon>rosids</taxon>
        <taxon>fabids</taxon>
        <taxon>Fabales</taxon>
        <taxon>Fabaceae</taxon>
        <taxon>Papilionoideae</taxon>
        <taxon>50 kb inversion clade</taxon>
        <taxon>genistoids sensu lato</taxon>
        <taxon>core genistoids</taxon>
        <taxon>Crotalarieae</taxon>
        <taxon>Crotalaria</taxon>
    </lineage>
</organism>
<feature type="compositionally biased region" description="Basic residues" evidence="1">
    <location>
        <begin position="65"/>
        <end position="77"/>
    </location>
</feature>
<keyword evidence="3" id="KW-1185">Reference proteome</keyword>
<feature type="compositionally biased region" description="Basic and acidic residues" evidence="1">
    <location>
        <begin position="251"/>
        <end position="308"/>
    </location>
</feature>
<feature type="compositionally biased region" description="Basic and acidic residues" evidence="1">
    <location>
        <begin position="118"/>
        <end position="130"/>
    </location>
</feature>
<evidence type="ECO:0000256" key="1">
    <source>
        <dbReference type="SAM" id="MobiDB-lite"/>
    </source>
</evidence>